<accession>A0A0F9P036</accession>
<protein>
    <submittedName>
        <fullName evidence="1">Uncharacterized protein</fullName>
    </submittedName>
</protein>
<dbReference type="EMBL" id="LAZR01003492">
    <property type="protein sequence ID" value="KKN17757.1"/>
    <property type="molecule type" value="Genomic_DNA"/>
</dbReference>
<evidence type="ECO:0000313" key="1">
    <source>
        <dbReference type="EMBL" id="KKN17757.1"/>
    </source>
</evidence>
<organism evidence="1">
    <name type="scientific">marine sediment metagenome</name>
    <dbReference type="NCBI Taxonomy" id="412755"/>
    <lineage>
        <taxon>unclassified sequences</taxon>
        <taxon>metagenomes</taxon>
        <taxon>ecological metagenomes</taxon>
    </lineage>
</organism>
<proteinExistence type="predicted"/>
<name>A0A0F9P036_9ZZZZ</name>
<gene>
    <name evidence="1" type="ORF">LCGC14_0962690</name>
</gene>
<reference evidence="1" key="1">
    <citation type="journal article" date="2015" name="Nature">
        <title>Complex archaea that bridge the gap between prokaryotes and eukaryotes.</title>
        <authorList>
            <person name="Spang A."/>
            <person name="Saw J.H."/>
            <person name="Jorgensen S.L."/>
            <person name="Zaremba-Niedzwiedzka K."/>
            <person name="Martijn J."/>
            <person name="Lind A.E."/>
            <person name="van Eijk R."/>
            <person name="Schleper C."/>
            <person name="Guy L."/>
            <person name="Ettema T.J."/>
        </authorList>
    </citation>
    <scope>NUCLEOTIDE SEQUENCE</scope>
</reference>
<sequence length="113" mass="13869">MYLWMRLAEDNGVFVSFKNQNVFNKWIKKVENHLQKFGIKEDFLYKIMKLFEKLHWIRIENVKTLSFQIDHSIEKNKEQKQYLLKYLLKHTDISEIEGIYYLKKDIKLNISII</sequence>
<dbReference type="AlphaFoldDB" id="A0A0F9P036"/>
<comment type="caution">
    <text evidence="1">The sequence shown here is derived from an EMBL/GenBank/DDBJ whole genome shotgun (WGS) entry which is preliminary data.</text>
</comment>